<evidence type="ECO:0000259" key="1">
    <source>
        <dbReference type="Pfam" id="PF13443"/>
    </source>
</evidence>
<dbReference type="Pfam" id="PF13443">
    <property type="entry name" value="HTH_26"/>
    <property type="match status" value="1"/>
</dbReference>
<name>A0ABN3G8H8_9ACTN</name>
<reference evidence="2 3" key="1">
    <citation type="journal article" date="2019" name="Int. J. Syst. Evol. Microbiol.">
        <title>The Global Catalogue of Microorganisms (GCM) 10K type strain sequencing project: providing services to taxonomists for standard genome sequencing and annotation.</title>
        <authorList>
            <consortium name="The Broad Institute Genomics Platform"/>
            <consortium name="The Broad Institute Genome Sequencing Center for Infectious Disease"/>
            <person name="Wu L."/>
            <person name="Ma J."/>
        </authorList>
    </citation>
    <scope>NUCLEOTIDE SEQUENCE [LARGE SCALE GENOMIC DNA]</scope>
    <source>
        <strain evidence="2 3">JCM 3272</strain>
    </source>
</reference>
<protein>
    <recommendedName>
        <fullName evidence="1">HTH cro/C1-type domain-containing protein</fullName>
    </recommendedName>
</protein>
<comment type="caution">
    <text evidence="2">The sequence shown here is derived from an EMBL/GenBank/DDBJ whole genome shotgun (WGS) entry which is preliminary data.</text>
</comment>
<dbReference type="SUPFAM" id="SSF47413">
    <property type="entry name" value="lambda repressor-like DNA-binding domains"/>
    <property type="match status" value="1"/>
</dbReference>
<dbReference type="EMBL" id="BAAARV010000025">
    <property type="protein sequence ID" value="GAA2346482.1"/>
    <property type="molecule type" value="Genomic_DNA"/>
</dbReference>
<gene>
    <name evidence="2" type="ORF">GCM10010170_033240</name>
</gene>
<organism evidence="2 3">
    <name type="scientific">Dactylosporangium salmoneum</name>
    <dbReference type="NCBI Taxonomy" id="53361"/>
    <lineage>
        <taxon>Bacteria</taxon>
        <taxon>Bacillati</taxon>
        <taxon>Actinomycetota</taxon>
        <taxon>Actinomycetes</taxon>
        <taxon>Micromonosporales</taxon>
        <taxon>Micromonosporaceae</taxon>
        <taxon>Dactylosporangium</taxon>
    </lineage>
</organism>
<dbReference type="InterPro" id="IPR001387">
    <property type="entry name" value="Cro/C1-type_HTH"/>
</dbReference>
<evidence type="ECO:0000313" key="2">
    <source>
        <dbReference type="EMBL" id="GAA2346482.1"/>
    </source>
</evidence>
<keyword evidence="3" id="KW-1185">Reference proteome</keyword>
<dbReference type="InterPro" id="IPR010982">
    <property type="entry name" value="Lambda_DNA-bd_dom_sf"/>
</dbReference>
<evidence type="ECO:0000313" key="3">
    <source>
        <dbReference type="Proteomes" id="UP001501444"/>
    </source>
</evidence>
<accession>A0ABN3G8H8</accession>
<proteinExistence type="predicted"/>
<sequence length="149" mass="15998">MATDKQPTEFGYELLKLMGTAGLRPAGLARAANTSGSTITRLIYGGVERPDSNTLHRIARALIEATSPPGLPSAEAEEAVNELHNNLLHAAGYRIGAAPPPAPVHRLAVELNQMIGAGTPLTAEEVKFLEFMADQLMEPYRAKLRKRAS</sequence>
<dbReference type="CDD" id="cd00093">
    <property type="entry name" value="HTH_XRE"/>
    <property type="match status" value="1"/>
</dbReference>
<dbReference type="Proteomes" id="UP001501444">
    <property type="component" value="Unassembled WGS sequence"/>
</dbReference>
<feature type="domain" description="HTH cro/C1-type" evidence="1">
    <location>
        <begin position="14"/>
        <end position="62"/>
    </location>
</feature>